<keyword evidence="1" id="KW-0812">Transmembrane</keyword>
<feature type="transmembrane region" description="Helical" evidence="1">
    <location>
        <begin position="12"/>
        <end position="35"/>
    </location>
</feature>
<dbReference type="AlphaFoldDB" id="A0A1G2QGW2"/>
<keyword evidence="1" id="KW-1133">Transmembrane helix</keyword>
<dbReference type="STRING" id="1802439.A2589_03230"/>
<name>A0A1G2QGW2_9BACT</name>
<sequence length="165" mass="17356">MTTIRKKQSGFVILYAVLVAGVISIGGILLANIIVKQLMLSSVGKESRLAYYAANAGDECARFGNAQYAFGGFQVDLNDDLVYEQGDIGLLTCGTAVSGPTNVAPGVIGFEFEVESVGGNQGATVRALLSESNPLVVEATGYNIKDPKHPRRVEIVIVRSSSSGD</sequence>
<dbReference type="Proteomes" id="UP000177838">
    <property type="component" value="Unassembled WGS sequence"/>
</dbReference>
<reference evidence="2 3" key="1">
    <citation type="journal article" date="2016" name="Nat. Commun.">
        <title>Thousands of microbial genomes shed light on interconnected biogeochemical processes in an aquifer system.</title>
        <authorList>
            <person name="Anantharaman K."/>
            <person name="Brown C.T."/>
            <person name="Hug L.A."/>
            <person name="Sharon I."/>
            <person name="Castelle C.J."/>
            <person name="Probst A.J."/>
            <person name="Thomas B.C."/>
            <person name="Singh A."/>
            <person name="Wilkins M.J."/>
            <person name="Karaoz U."/>
            <person name="Brodie E.L."/>
            <person name="Williams K.H."/>
            <person name="Hubbard S.S."/>
            <person name="Banfield J.F."/>
        </authorList>
    </citation>
    <scope>NUCLEOTIDE SEQUENCE [LARGE SCALE GENOMIC DNA]</scope>
</reference>
<proteinExistence type="predicted"/>
<comment type="caution">
    <text evidence="2">The sequence shown here is derived from an EMBL/GenBank/DDBJ whole genome shotgun (WGS) entry which is preliminary data.</text>
</comment>
<evidence type="ECO:0008006" key="4">
    <source>
        <dbReference type="Google" id="ProtNLM"/>
    </source>
</evidence>
<keyword evidence="1" id="KW-0472">Membrane</keyword>
<protein>
    <recommendedName>
        <fullName evidence="4">Type 4 fimbrial biogenesis protein PilX N-terminal domain-containing protein</fullName>
    </recommendedName>
</protein>
<evidence type="ECO:0000256" key="1">
    <source>
        <dbReference type="SAM" id="Phobius"/>
    </source>
</evidence>
<organism evidence="2 3">
    <name type="scientific">Candidatus Vogelbacteria bacterium RIFOXYD1_FULL_46_19</name>
    <dbReference type="NCBI Taxonomy" id="1802439"/>
    <lineage>
        <taxon>Bacteria</taxon>
        <taxon>Candidatus Vogeliibacteriota</taxon>
    </lineage>
</organism>
<evidence type="ECO:0000313" key="2">
    <source>
        <dbReference type="EMBL" id="OHA59826.1"/>
    </source>
</evidence>
<evidence type="ECO:0000313" key="3">
    <source>
        <dbReference type="Proteomes" id="UP000177838"/>
    </source>
</evidence>
<accession>A0A1G2QGW2</accession>
<dbReference type="EMBL" id="MHTK01000005">
    <property type="protein sequence ID" value="OHA59826.1"/>
    <property type="molecule type" value="Genomic_DNA"/>
</dbReference>
<gene>
    <name evidence="2" type="ORF">A2589_03230</name>
</gene>